<dbReference type="OrthoDB" id="302885at2157"/>
<dbReference type="EMBL" id="AOIE01000052">
    <property type="protein sequence ID" value="ELY76567.1"/>
    <property type="molecule type" value="Genomic_DNA"/>
</dbReference>
<dbReference type="InterPro" id="IPR027417">
    <property type="entry name" value="P-loop_NTPase"/>
</dbReference>
<dbReference type="InterPro" id="IPR017911">
    <property type="entry name" value="MacB-like_ATP-bd"/>
</dbReference>
<dbReference type="PROSITE" id="PS00211">
    <property type="entry name" value="ABC_TRANSPORTER_1"/>
    <property type="match status" value="1"/>
</dbReference>
<reference evidence="7 9" key="3">
    <citation type="journal article" date="2014" name="PLoS Genet.">
        <title>Phylogenetically driven sequencing of extremely halophilic archaea reveals strategies for static and dynamic osmo-response.</title>
        <authorList>
            <person name="Becker E.A."/>
            <person name="Seitzer P.M."/>
            <person name="Tritt A."/>
            <person name="Larsen D."/>
            <person name="Krusor M."/>
            <person name="Yao A.I."/>
            <person name="Wu D."/>
            <person name="Madern D."/>
            <person name="Eisen J.A."/>
            <person name="Darling A.E."/>
            <person name="Facciotti M.T."/>
        </authorList>
    </citation>
    <scope>NUCLEOTIDE SEQUENCE [LARGE SCALE GENOMIC DNA]</scope>
    <source>
        <strain evidence="7 9">DSM 15624</strain>
    </source>
</reference>
<dbReference type="GO" id="GO:0005524">
    <property type="term" value="F:ATP binding"/>
    <property type="evidence" value="ECO:0007669"/>
    <property type="project" value="UniProtKB-KW"/>
</dbReference>
<dbReference type="GO" id="GO:0016887">
    <property type="term" value="F:ATP hydrolysis activity"/>
    <property type="evidence" value="ECO:0007669"/>
    <property type="project" value="InterPro"/>
</dbReference>
<organism evidence="6 8">
    <name type="scientific">Natrinema pellirubrum (strain DSM 15624 / CIP 106293 / JCM 10476 / NCIMB 786 / 157)</name>
    <dbReference type="NCBI Taxonomy" id="797303"/>
    <lineage>
        <taxon>Archaea</taxon>
        <taxon>Methanobacteriati</taxon>
        <taxon>Methanobacteriota</taxon>
        <taxon>Stenosarchaea group</taxon>
        <taxon>Halobacteria</taxon>
        <taxon>Halobacteriales</taxon>
        <taxon>Natrialbaceae</taxon>
        <taxon>Natrinema</taxon>
    </lineage>
</organism>
<name>L0JQT6_NATP1</name>
<dbReference type="KEGG" id="npe:Natpe_4152"/>
<dbReference type="SUPFAM" id="SSF52540">
    <property type="entry name" value="P-loop containing nucleoside triphosphate hydrolases"/>
    <property type="match status" value="1"/>
</dbReference>
<proteinExistence type="predicted"/>
<dbReference type="Gene3D" id="3.40.50.300">
    <property type="entry name" value="P-loop containing nucleotide triphosphate hydrolases"/>
    <property type="match status" value="1"/>
</dbReference>
<dbReference type="CDD" id="cd03255">
    <property type="entry name" value="ABC_MJ0796_LolCDE_FtsE"/>
    <property type="match status" value="1"/>
</dbReference>
<dbReference type="EMBL" id="CP003373">
    <property type="protein sequence ID" value="AGB33865.1"/>
    <property type="molecule type" value="Genomic_DNA"/>
</dbReference>
<evidence type="ECO:0000313" key="8">
    <source>
        <dbReference type="Proteomes" id="UP000010843"/>
    </source>
</evidence>
<dbReference type="HOGENOM" id="CLU_000604_1_22_2"/>
<dbReference type="PATRIC" id="fig|797303.5.peg.1628"/>
<dbReference type="RefSeq" id="WP_006180964.1">
    <property type="nucleotide sequence ID" value="NC_019967.1"/>
</dbReference>
<dbReference type="InterPro" id="IPR003439">
    <property type="entry name" value="ABC_transporter-like_ATP-bd"/>
</dbReference>
<keyword evidence="6" id="KW-0614">Plasmid</keyword>
<gene>
    <name evidence="6" type="ordered locus">Natpe_4152</name>
    <name evidence="7" type="ORF">C488_08072</name>
</gene>
<dbReference type="InterPro" id="IPR015854">
    <property type="entry name" value="ABC_transpr_LolD-like"/>
</dbReference>
<accession>L0JQT6</accession>
<dbReference type="GO" id="GO:0098796">
    <property type="term" value="C:membrane protein complex"/>
    <property type="evidence" value="ECO:0007669"/>
    <property type="project" value="UniProtKB-ARBA"/>
</dbReference>
<dbReference type="SMART" id="SM00382">
    <property type="entry name" value="AAA"/>
    <property type="match status" value="1"/>
</dbReference>
<dbReference type="InterPro" id="IPR017871">
    <property type="entry name" value="ABC_transporter-like_CS"/>
</dbReference>
<feature type="region of interest" description="Disordered" evidence="4">
    <location>
        <begin position="1"/>
        <end position="28"/>
    </location>
</feature>
<dbReference type="Pfam" id="PF00005">
    <property type="entry name" value="ABC_tran"/>
    <property type="match status" value="1"/>
</dbReference>
<dbReference type="PANTHER" id="PTHR24220">
    <property type="entry name" value="IMPORT ATP-BINDING PROTEIN"/>
    <property type="match status" value="1"/>
</dbReference>
<dbReference type="PROSITE" id="PS50893">
    <property type="entry name" value="ABC_TRANSPORTER_2"/>
    <property type="match status" value="1"/>
</dbReference>
<evidence type="ECO:0000313" key="9">
    <source>
        <dbReference type="Proteomes" id="UP000011593"/>
    </source>
</evidence>
<dbReference type="eggNOG" id="arCOG00922">
    <property type="taxonomic scope" value="Archaea"/>
</dbReference>
<dbReference type="Proteomes" id="UP000011593">
    <property type="component" value="Unassembled WGS sequence"/>
</dbReference>
<geneLocation type="plasmid" evidence="6 8">
    <name>pNATPE01</name>
</geneLocation>
<dbReference type="GO" id="GO:0022857">
    <property type="term" value="F:transmembrane transporter activity"/>
    <property type="evidence" value="ECO:0007669"/>
    <property type="project" value="TreeGrafter"/>
</dbReference>
<dbReference type="AlphaFoldDB" id="L0JQT6"/>
<evidence type="ECO:0000256" key="1">
    <source>
        <dbReference type="ARBA" id="ARBA00022448"/>
    </source>
</evidence>
<dbReference type="GO" id="GO:0005886">
    <property type="term" value="C:plasma membrane"/>
    <property type="evidence" value="ECO:0007669"/>
    <property type="project" value="TreeGrafter"/>
</dbReference>
<evidence type="ECO:0000256" key="3">
    <source>
        <dbReference type="ARBA" id="ARBA00022840"/>
    </source>
</evidence>
<keyword evidence="9" id="KW-1185">Reference proteome</keyword>
<evidence type="ECO:0000256" key="2">
    <source>
        <dbReference type="ARBA" id="ARBA00022741"/>
    </source>
</evidence>
<keyword evidence="2" id="KW-0547">Nucleotide-binding</keyword>
<keyword evidence="3" id="KW-0067">ATP-binding</keyword>
<evidence type="ECO:0000259" key="5">
    <source>
        <dbReference type="PROSITE" id="PS50893"/>
    </source>
</evidence>
<dbReference type="Proteomes" id="UP000010843">
    <property type="component" value="Plasmid pNATPE01"/>
</dbReference>
<dbReference type="GeneID" id="14336616"/>
<keyword evidence="1" id="KW-0813">Transport</keyword>
<dbReference type="InterPro" id="IPR003593">
    <property type="entry name" value="AAA+_ATPase"/>
</dbReference>
<evidence type="ECO:0000313" key="6">
    <source>
        <dbReference type="EMBL" id="AGB33865.1"/>
    </source>
</evidence>
<evidence type="ECO:0000256" key="4">
    <source>
        <dbReference type="SAM" id="MobiDB-lite"/>
    </source>
</evidence>
<dbReference type="FunFam" id="3.40.50.300:FF:000032">
    <property type="entry name" value="Export ABC transporter ATP-binding protein"/>
    <property type="match status" value="1"/>
</dbReference>
<reference evidence="6" key="1">
    <citation type="submission" date="2012-02" db="EMBL/GenBank/DDBJ databases">
        <title>Complete sequence of plasmid 1 of Natrinema pellirubrum DSM 15624.</title>
        <authorList>
            <consortium name="US DOE Joint Genome Institute"/>
            <person name="Lucas S."/>
            <person name="Han J."/>
            <person name="Lapidus A."/>
            <person name="Cheng J.-F."/>
            <person name="Goodwin L."/>
            <person name="Pitluck S."/>
            <person name="Peters L."/>
            <person name="Teshima H."/>
            <person name="Detter J.C."/>
            <person name="Han C."/>
            <person name="Tapia R."/>
            <person name="Land M."/>
            <person name="Hauser L."/>
            <person name="Kyrpides N."/>
            <person name="Ivanova N."/>
            <person name="Pagani I."/>
            <person name="Sproer C."/>
            <person name="Anderson I."/>
            <person name="Woyke T."/>
        </authorList>
    </citation>
    <scope>NUCLEOTIDE SEQUENCE</scope>
    <source>
        <strain evidence="6">DSM 15624</strain>
        <plasmid evidence="6">pNATPE01</plasmid>
    </source>
</reference>
<reference evidence="8" key="2">
    <citation type="submission" date="2012-02" db="EMBL/GenBank/DDBJ databases">
        <title>Complete sequence of plasmid 1 of Natrinema pellirubrum DSM 15624.</title>
        <authorList>
            <person name="Lucas S."/>
            <person name="Han J."/>
            <person name="Lapidus A."/>
            <person name="Cheng J.-F."/>
            <person name="Goodwin L."/>
            <person name="Pitluck S."/>
            <person name="Peters L."/>
            <person name="Teshima H."/>
            <person name="Detter J.C."/>
            <person name="Han C."/>
            <person name="Tapia R."/>
            <person name="Land M."/>
            <person name="Hauser L."/>
            <person name="Kyrpides N."/>
            <person name="Ivanova N."/>
            <person name="Pagani I."/>
            <person name="Sproer C."/>
            <person name="Anderson I."/>
            <person name="Woyke T."/>
        </authorList>
    </citation>
    <scope>NUCLEOTIDE SEQUENCE [LARGE SCALE GENOMIC DNA]</scope>
    <source>
        <strain evidence="8">DSM 15624 / JCM 10476 / NCIMB 786</strain>
        <plasmid evidence="8">pNATPE01</plasmid>
    </source>
</reference>
<sequence length="259" mass="27644">MARDSSLNEDESVRARPIGDGADRTATPSSVAVRCEGVTHEYGTRSTASRTVTALRDVSFEVATGDVVGLVGPSGSGKSTALHVIGGLLEPSDGTVDVLGTDLTALSGAQRTRLRRDHIGFVFQQFHLLPALPARDNVALPLIERGVSRGERQRRAAELLEQVGLEDRMDHLPSELSGGEQQRVAIARALVADPAVVLADEPTGELDTGTGARVLELLVDVADERTVLVATHDERAMAVTDRVLRLLDGEVRQTGQFNE</sequence>
<evidence type="ECO:0000313" key="7">
    <source>
        <dbReference type="EMBL" id="ELY76567.1"/>
    </source>
</evidence>
<protein>
    <submittedName>
        <fullName evidence="7">ABC transporter-related protein</fullName>
    </submittedName>
    <submittedName>
        <fullName evidence="6">ABC-type antimicrobial peptide transport system, ATPase component</fullName>
    </submittedName>
</protein>
<feature type="domain" description="ABC transporter" evidence="5">
    <location>
        <begin position="33"/>
        <end position="259"/>
    </location>
</feature>